<reference evidence="1 2" key="1">
    <citation type="submission" date="2014-09" db="EMBL/GenBank/DDBJ databases">
        <authorList>
            <person name="Ellenberger Sabrina"/>
        </authorList>
    </citation>
    <scope>NUCLEOTIDE SEQUENCE [LARGE SCALE GENOMIC DNA]</scope>
    <source>
        <strain evidence="1 2">CBS 412.66</strain>
    </source>
</reference>
<dbReference type="EMBL" id="LN731702">
    <property type="protein sequence ID" value="CEP14798.1"/>
    <property type="molecule type" value="Genomic_DNA"/>
</dbReference>
<evidence type="ECO:0000313" key="1">
    <source>
        <dbReference type="EMBL" id="CEP14798.1"/>
    </source>
</evidence>
<dbReference type="STRING" id="35722.A0A0B7NIM3"/>
<dbReference type="Proteomes" id="UP000054107">
    <property type="component" value="Unassembled WGS sequence"/>
</dbReference>
<protein>
    <recommendedName>
        <fullName evidence="3">Tc1-like transposase DDE domain-containing protein</fullName>
    </recommendedName>
</protein>
<organism evidence="1 2">
    <name type="scientific">Parasitella parasitica</name>
    <dbReference type="NCBI Taxonomy" id="35722"/>
    <lineage>
        <taxon>Eukaryota</taxon>
        <taxon>Fungi</taxon>
        <taxon>Fungi incertae sedis</taxon>
        <taxon>Mucoromycota</taxon>
        <taxon>Mucoromycotina</taxon>
        <taxon>Mucoromycetes</taxon>
        <taxon>Mucorales</taxon>
        <taxon>Mucorineae</taxon>
        <taxon>Mucoraceae</taxon>
        <taxon>Parasitella</taxon>
    </lineage>
</organism>
<sequence>MAIEEFELGLARLPAMVWTPTKYKPSQMAEFISLIHNHNFKISKAAVKAQIEPKSAYKYHKEWRANGGTVLPGYKLASEVKLKGNNNKLTENHSQFIDNYVENHPTCIVKDVTDCLCAAFGDLTINESSVYRHITDKLQFTLTRTQSRIAERNSEDTIEKRRQFVEYLMKNSVDFKRKCVFVDESGFKKNMVCPVGWSKKGTPVEVEVQYSRKAPTLVFWAACQPMD</sequence>
<gene>
    <name evidence="1" type="primary">PARPA_08983.1 scaffold 35302</name>
</gene>
<dbReference type="InterPro" id="IPR036397">
    <property type="entry name" value="RNaseH_sf"/>
</dbReference>
<dbReference type="OrthoDB" id="2275179at2759"/>
<name>A0A0B7NIM3_9FUNG</name>
<proteinExistence type="predicted"/>
<dbReference type="Gene3D" id="3.30.420.10">
    <property type="entry name" value="Ribonuclease H-like superfamily/Ribonuclease H"/>
    <property type="match status" value="1"/>
</dbReference>
<dbReference type="GO" id="GO:0003676">
    <property type="term" value="F:nucleic acid binding"/>
    <property type="evidence" value="ECO:0007669"/>
    <property type="project" value="InterPro"/>
</dbReference>
<evidence type="ECO:0008006" key="3">
    <source>
        <dbReference type="Google" id="ProtNLM"/>
    </source>
</evidence>
<keyword evidence="2" id="KW-1185">Reference proteome</keyword>
<evidence type="ECO:0000313" key="2">
    <source>
        <dbReference type="Proteomes" id="UP000054107"/>
    </source>
</evidence>
<accession>A0A0B7NIM3</accession>
<dbReference type="AlphaFoldDB" id="A0A0B7NIM3"/>